<accession>A0A8K0P529</accession>
<name>A0A8K0P529_LADFU</name>
<dbReference type="Proteomes" id="UP000792457">
    <property type="component" value="Unassembled WGS sequence"/>
</dbReference>
<reference evidence="1" key="2">
    <citation type="submission" date="2017-10" db="EMBL/GenBank/DDBJ databases">
        <title>Ladona fulva Genome sequencing and assembly.</title>
        <authorList>
            <person name="Murali S."/>
            <person name="Richards S."/>
            <person name="Bandaranaike D."/>
            <person name="Bellair M."/>
            <person name="Blankenburg K."/>
            <person name="Chao H."/>
            <person name="Dinh H."/>
            <person name="Doddapaneni H."/>
            <person name="Dugan-Rocha S."/>
            <person name="Elkadiri S."/>
            <person name="Gnanaolivu R."/>
            <person name="Hernandez B."/>
            <person name="Skinner E."/>
            <person name="Javaid M."/>
            <person name="Lee S."/>
            <person name="Li M."/>
            <person name="Ming W."/>
            <person name="Munidasa M."/>
            <person name="Muniz J."/>
            <person name="Nguyen L."/>
            <person name="Hughes D."/>
            <person name="Osuji N."/>
            <person name="Pu L.-L."/>
            <person name="Puazo M."/>
            <person name="Qu C."/>
            <person name="Quiroz J."/>
            <person name="Raj R."/>
            <person name="Weissenberger G."/>
            <person name="Xin Y."/>
            <person name="Zou X."/>
            <person name="Han Y."/>
            <person name="Worley K."/>
            <person name="Muzny D."/>
            <person name="Gibbs R."/>
        </authorList>
    </citation>
    <scope>NUCLEOTIDE SEQUENCE</scope>
    <source>
        <strain evidence="1">Sampled in the wild</strain>
    </source>
</reference>
<dbReference type="AlphaFoldDB" id="A0A8K0P529"/>
<sequence>MGNSIRLSIEEGMKKNQEFIAEMNNITDYVKYILPSLPHDLMQVQRRIGHEVASFNCKTVGMYLDMRTIRSNR</sequence>
<dbReference type="OrthoDB" id="10256697at2759"/>
<keyword evidence="2" id="KW-1185">Reference proteome</keyword>
<protein>
    <submittedName>
        <fullName evidence="1">Uncharacterized protein</fullName>
    </submittedName>
</protein>
<evidence type="ECO:0000313" key="2">
    <source>
        <dbReference type="Proteomes" id="UP000792457"/>
    </source>
</evidence>
<evidence type="ECO:0000313" key="1">
    <source>
        <dbReference type="EMBL" id="KAG8232608.1"/>
    </source>
</evidence>
<dbReference type="EMBL" id="KZ308634">
    <property type="protein sequence ID" value="KAG8232608.1"/>
    <property type="molecule type" value="Genomic_DNA"/>
</dbReference>
<proteinExistence type="predicted"/>
<gene>
    <name evidence="1" type="ORF">J437_LFUL010731</name>
</gene>
<reference evidence="1" key="1">
    <citation type="submission" date="2013-04" db="EMBL/GenBank/DDBJ databases">
        <authorList>
            <person name="Qu J."/>
            <person name="Murali S.C."/>
            <person name="Bandaranaike D."/>
            <person name="Bellair M."/>
            <person name="Blankenburg K."/>
            <person name="Chao H."/>
            <person name="Dinh H."/>
            <person name="Doddapaneni H."/>
            <person name="Downs B."/>
            <person name="Dugan-Rocha S."/>
            <person name="Elkadiri S."/>
            <person name="Gnanaolivu R.D."/>
            <person name="Hernandez B."/>
            <person name="Javaid M."/>
            <person name="Jayaseelan J.C."/>
            <person name="Lee S."/>
            <person name="Li M."/>
            <person name="Ming W."/>
            <person name="Munidasa M."/>
            <person name="Muniz J."/>
            <person name="Nguyen L."/>
            <person name="Ongeri F."/>
            <person name="Osuji N."/>
            <person name="Pu L.-L."/>
            <person name="Puazo M."/>
            <person name="Qu C."/>
            <person name="Quiroz J."/>
            <person name="Raj R."/>
            <person name="Weissenberger G."/>
            <person name="Xin Y."/>
            <person name="Zou X."/>
            <person name="Han Y."/>
            <person name="Richards S."/>
            <person name="Worley K."/>
            <person name="Muzny D."/>
            <person name="Gibbs R."/>
        </authorList>
    </citation>
    <scope>NUCLEOTIDE SEQUENCE</scope>
    <source>
        <strain evidence="1">Sampled in the wild</strain>
    </source>
</reference>
<organism evidence="1 2">
    <name type="scientific">Ladona fulva</name>
    <name type="common">Scarce chaser dragonfly</name>
    <name type="synonym">Libellula fulva</name>
    <dbReference type="NCBI Taxonomy" id="123851"/>
    <lineage>
        <taxon>Eukaryota</taxon>
        <taxon>Metazoa</taxon>
        <taxon>Ecdysozoa</taxon>
        <taxon>Arthropoda</taxon>
        <taxon>Hexapoda</taxon>
        <taxon>Insecta</taxon>
        <taxon>Pterygota</taxon>
        <taxon>Palaeoptera</taxon>
        <taxon>Odonata</taxon>
        <taxon>Epiprocta</taxon>
        <taxon>Anisoptera</taxon>
        <taxon>Libelluloidea</taxon>
        <taxon>Libellulidae</taxon>
        <taxon>Ladona</taxon>
    </lineage>
</organism>
<comment type="caution">
    <text evidence="1">The sequence shown here is derived from an EMBL/GenBank/DDBJ whole genome shotgun (WGS) entry which is preliminary data.</text>
</comment>